<dbReference type="InterPro" id="IPR050147">
    <property type="entry name" value="Ser/Thr_Dehydratase"/>
</dbReference>
<dbReference type="GO" id="GO:0006565">
    <property type="term" value="P:L-serine catabolic process"/>
    <property type="evidence" value="ECO:0007669"/>
    <property type="project" value="TreeGrafter"/>
</dbReference>
<dbReference type="InterPro" id="IPR036052">
    <property type="entry name" value="TrpB-like_PALP_sf"/>
</dbReference>
<evidence type="ECO:0000256" key="3">
    <source>
        <dbReference type="ARBA" id="ARBA00023239"/>
    </source>
</evidence>
<dbReference type="AlphaFoldDB" id="A0A381WIP3"/>
<dbReference type="Pfam" id="PF00291">
    <property type="entry name" value="PALP"/>
    <property type="match status" value="1"/>
</dbReference>
<sequence>VPKITYQCTWCGEESPLEGVQTACACGKPLEVVFDWENASPKKSDLDSDNRTLWKYKNVLAPIDDDHIVTLGEGWTPTADGVDYDGVTIYFKDESVNPTGSFKDRGMSMAVSHARGNGISEVCLPSAGNAGVSASAYCQAAGIACHVFLPETIPTPFIDATEEYGADLRLGGRTIAQAASKMREEMTKEWFDLSTLKEPFRVEGKKTMGYEIAEQLDWRLPNVVVYPTGGGTGLIGMWKAFNEMIDLGWLDEKETDRPRMVVVQSDGCAPIVKAFAEGLLENDLWEKSHTGALGLNVPSPLGGAWMLKTLRDSGGIALMVDEAQIMEASHEVNELSGVDGSCEDGVSWLGFKTLVETGWIKEGEKVMIPITGAAERYV</sequence>
<dbReference type="PROSITE" id="PS00165">
    <property type="entry name" value="DEHYDRATASE_SER_THR"/>
    <property type="match status" value="1"/>
</dbReference>
<feature type="non-terminal residue" evidence="5">
    <location>
        <position position="1"/>
    </location>
</feature>
<feature type="domain" description="Tryptophan synthase beta chain-like PALP" evidence="4">
    <location>
        <begin position="69"/>
        <end position="372"/>
    </location>
</feature>
<keyword evidence="2" id="KW-0663">Pyridoxal phosphate</keyword>
<evidence type="ECO:0000259" key="4">
    <source>
        <dbReference type="Pfam" id="PF00291"/>
    </source>
</evidence>
<gene>
    <name evidence="5" type="ORF">METZ01_LOCUS105224</name>
</gene>
<dbReference type="PANTHER" id="PTHR48078:SF6">
    <property type="entry name" value="L-THREONINE DEHYDRATASE CATABOLIC TDCB"/>
    <property type="match status" value="1"/>
</dbReference>
<dbReference type="NCBIfam" id="NF006050">
    <property type="entry name" value="PRK08197.1"/>
    <property type="match status" value="1"/>
</dbReference>
<reference evidence="5" key="1">
    <citation type="submission" date="2018-05" db="EMBL/GenBank/DDBJ databases">
        <authorList>
            <person name="Lanie J.A."/>
            <person name="Ng W.-L."/>
            <person name="Kazmierczak K.M."/>
            <person name="Andrzejewski T.M."/>
            <person name="Davidsen T.M."/>
            <person name="Wayne K.J."/>
            <person name="Tettelin H."/>
            <person name="Glass J.I."/>
            <person name="Rusch D."/>
            <person name="Podicherti R."/>
            <person name="Tsui H.-C.T."/>
            <person name="Winkler M.E."/>
        </authorList>
    </citation>
    <scope>NUCLEOTIDE SEQUENCE</scope>
</reference>
<dbReference type="GO" id="GO:0006567">
    <property type="term" value="P:L-threonine catabolic process"/>
    <property type="evidence" value="ECO:0007669"/>
    <property type="project" value="TreeGrafter"/>
</dbReference>
<dbReference type="GO" id="GO:0009097">
    <property type="term" value="P:isoleucine biosynthetic process"/>
    <property type="evidence" value="ECO:0007669"/>
    <property type="project" value="TreeGrafter"/>
</dbReference>
<evidence type="ECO:0000256" key="1">
    <source>
        <dbReference type="ARBA" id="ARBA00001933"/>
    </source>
</evidence>
<name>A0A381WIP3_9ZZZZ</name>
<keyword evidence="3" id="KW-0456">Lyase</keyword>
<comment type="cofactor">
    <cofactor evidence="1">
        <name>pyridoxal 5'-phosphate</name>
        <dbReference type="ChEBI" id="CHEBI:597326"/>
    </cofactor>
</comment>
<dbReference type="CDD" id="cd01563">
    <property type="entry name" value="Thr-synth_1"/>
    <property type="match status" value="1"/>
</dbReference>
<dbReference type="PANTHER" id="PTHR48078">
    <property type="entry name" value="THREONINE DEHYDRATASE, MITOCHONDRIAL-RELATED"/>
    <property type="match status" value="1"/>
</dbReference>
<proteinExistence type="predicted"/>
<dbReference type="InterPro" id="IPR000634">
    <property type="entry name" value="Ser/Thr_deHydtase_PyrdxlP-BS"/>
</dbReference>
<dbReference type="EMBL" id="UINC01011932">
    <property type="protein sequence ID" value="SVA52370.1"/>
    <property type="molecule type" value="Genomic_DNA"/>
</dbReference>
<accession>A0A381WIP3</accession>
<dbReference type="SUPFAM" id="SSF53686">
    <property type="entry name" value="Tryptophan synthase beta subunit-like PLP-dependent enzymes"/>
    <property type="match status" value="1"/>
</dbReference>
<dbReference type="GO" id="GO:0004794">
    <property type="term" value="F:threonine deaminase activity"/>
    <property type="evidence" value="ECO:0007669"/>
    <property type="project" value="TreeGrafter"/>
</dbReference>
<dbReference type="InterPro" id="IPR001926">
    <property type="entry name" value="TrpB-like_PALP"/>
</dbReference>
<organism evidence="5">
    <name type="scientific">marine metagenome</name>
    <dbReference type="NCBI Taxonomy" id="408172"/>
    <lineage>
        <taxon>unclassified sequences</taxon>
        <taxon>metagenomes</taxon>
        <taxon>ecological metagenomes</taxon>
    </lineage>
</organism>
<dbReference type="GO" id="GO:0030170">
    <property type="term" value="F:pyridoxal phosphate binding"/>
    <property type="evidence" value="ECO:0007669"/>
    <property type="project" value="InterPro"/>
</dbReference>
<dbReference type="Gene3D" id="3.40.50.1100">
    <property type="match status" value="2"/>
</dbReference>
<evidence type="ECO:0000256" key="2">
    <source>
        <dbReference type="ARBA" id="ARBA00022898"/>
    </source>
</evidence>
<protein>
    <recommendedName>
        <fullName evidence="4">Tryptophan synthase beta chain-like PALP domain-containing protein</fullName>
    </recommendedName>
</protein>
<evidence type="ECO:0000313" key="5">
    <source>
        <dbReference type="EMBL" id="SVA52370.1"/>
    </source>
</evidence>
<dbReference type="GO" id="GO:0003941">
    <property type="term" value="F:L-serine ammonia-lyase activity"/>
    <property type="evidence" value="ECO:0007669"/>
    <property type="project" value="TreeGrafter"/>
</dbReference>